<feature type="domain" description="BED-type" evidence="10">
    <location>
        <begin position="32"/>
        <end position="82"/>
    </location>
</feature>
<dbReference type="InterPro" id="IPR029045">
    <property type="entry name" value="ClpP/crotonase-like_dom_sf"/>
</dbReference>
<evidence type="ECO:0000313" key="12">
    <source>
        <dbReference type="RefSeq" id="XP_015521428.2"/>
    </source>
</evidence>
<dbReference type="SUPFAM" id="SSF57667">
    <property type="entry name" value="beta-beta-alpha zinc fingers"/>
    <property type="match status" value="1"/>
</dbReference>
<evidence type="ECO:0000256" key="2">
    <source>
        <dbReference type="ARBA" id="ARBA00012076"/>
    </source>
</evidence>
<keyword evidence="11" id="KW-1185">Reference proteome</keyword>
<dbReference type="InterPro" id="IPR014748">
    <property type="entry name" value="Enoyl-CoA_hydra_C"/>
</dbReference>
<organism evidence="12">
    <name type="scientific">Neodiprion lecontei</name>
    <name type="common">Redheaded pine sawfly</name>
    <dbReference type="NCBI Taxonomy" id="441921"/>
    <lineage>
        <taxon>Eukaryota</taxon>
        <taxon>Metazoa</taxon>
        <taxon>Ecdysozoa</taxon>
        <taxon>Arthropoda</taxon>
        <taxon>Hexapoda</taxon>
        <taxon>Insecta</taxon>
        <taxon>Pterygota</taxon>
        <taxon>Neoptera</taxon>
        <taxon>Endopterygota</taxon>
        <taxon>Hymenoptera</taxon>
        <taxon>Tenthredinoidea</taxon>
        <taxon>Diprionidae</taxon>
        <taxon>Diprioninae</taxon>
        <taxon>Neodiprion</taxon>
    </lineage>
</organism>
<dbReference type="InterPro" id="IPR036236">
    <property type="entry name" value="Znf_C2H2_sf"/>
</dbReference>
<feature type="region of interest" description="Disordered" evidence="9">
    <location>
        <begin position="292"/>
        <end position="393"/>
    </location>
</feature>
<sequence>MSQPASTTAAGRERASKNKLIKAKTRRRVNKPYRSYVWHYFDRLGSLAKCRVCQHEIQNKKHTTSSLIRHLEQIHQLEKGMMVDNIESLPTVQRLSSNMGSRMRDRVMKSFVRDNHIGGTTLGSSIWKCKHCTYMIQGKKLLLPMFLHLKSAHWKANGPAAFDSKINPVNNKRRQNVADKIVDEQRVDDDYDLTEYLLDRAANSNVTASSISAAKESVEKDESGTSGILVAGKNSGFVSDESKLDIGRMVQYKIRINLPNGNEIEGFVMGGEENRVERKMELGREREVVNHGQNAVNLDHNYHDESRTVSPVLSEQSAAHSRLDNVKEDVKDDVIEPQVPIDNERQFDHQYSRKSSPKPLTLKQTRSTRSVLAMRSSNRNRGNPPKTEHEDLDTSELDIQVPLEHIPSFTADVKVDTNGQTSNYEFIKTEKVGEKQNVAVITLNRPKALNALCDKLVDELGDAVTKFDNDDSIGAVVITGSEKAFAAGADIKEMKDRSYAQTVKSKMLAGWEDISKASKPIIAAVNGYALGGGCELAMLCDIIYAGEKARFGQPEIVIGTIPGAGGTQRLIRVIGKSKAMEMVLTGNQISAQEAEKAGLVSKIFPPEQLLPEAIKLGEKISTHSPLIVSMAKESVNAAYETTLRQGLQLEKKLFYGTFATADQKEGMTAFVEKRAPKFTSE</sequence>
<evidence type="ECO:0000256" key="1">
    <source>
        <dbReference type="ARBA" id="ARBA00005254"/>
    </source>
</evidence>
<dbReference type="RefSeq" id="XP_015521428.2">
    <property type="nucleotide sequence ID" value="XM_015665942.2"/>
</dbReference>
<dbReference type="OrthoDB" id="2018133at2759"/>
<evidence type="ECO:0000256" key="7">
    <source>
        <dbReference type="PROSITE-ProRule" id="PRU00027"/>
    </source>
</evidence>
<dbReference type="Proteomes" id="UP000829291">
    <property type="component" value="Chromosome 5"/>
</dbReference>
<evidence type="ECO:0000256" key="6">
    <source>
        <dbReference type="ARBA" id="ARBA00023239"/>
    </source>
</evidence>
<dbReference type="Pfam" id="PF00378">
    <property type="entry name" value="ECH_1"/>
    <property type="match status" value="1"/>
</dbReference>
<feature type="region of interest" description="Disordered" evidence="9">
    <location>
        <begin position="1"/>
        <end position="26"/>
    </location>
</feature>
<proteinExistence type="inferred from homology"/>
<evidence type="ECO:0000256" key="3">
    <source>
        <dbReference type="ARBA" id="ARBA00022723"/>
    </source>
</evidence>
<reference evidence="12" key="1">
    <citation type="submission" date="2025-08" db="UniProtKB">
        <authorList>
            <consortium name="RefSeq"/>
        </authorList>
    </citation>
    <scope>IDENTIFICATION</scope>
    <source>
        <tissue evidence="12">Thorax and Abdomen</tissue>
    </source>
</reference>
<name>A0A6J0C4F3_NEOLC</name>
<dbReference type="GO" id="GO:0003677">
    <property type="term" value="F:DNA binding"/>
    <property type="evidence" value="ECO:0007669"/>
    <property type="project" value="InterPro"/>
</dbReference>
<dbReference type="Gene3D" id="1.10.12.10">
    <property type="entry name" value="Lyase 2-enoyl-coa Hydratase, Chain A, domain 2"/>
    <property type="match status" value="1"/>
</dbReference>
<dbReference type="GeneID" id="107225458"/>
<evidence type="ECO:0000256" key="9">
    <source>
        <dbReference type="SAM" id="MobiDB-lite"/>
    </source>
</evidence>
<protein>
    <recommendedName>
        <fullName evidence="2">enoyl-CoA hydratase</fullName>
        <ecNumber evidence="2">4.2.1.17</ecNumber>
    </recommendedName>
</protein>
<dbReference type="GO" id="GO:0006635">
    <property type="term" value="P:fatty acid beta-oxidation"/>
    <property type="evidence" value="ECO:0007669"/>
    <property type="project" value="TreeGrafter"/>
</dbReference>
<feature type="compositionally biased region" description="Basic and acidic residues" evidence="9">
    <location>
        <begin position="342"/>
        <end position="351"/>
    </location>
</feature>
<dbReference type="InParanoid" id="A0A6J0C4F3"/>
<dbReference type="InterPro" id="IPR018376">
    <property type="entry name" value="Enoyl-CoA_hyd/isom_CS"/>
</dbReference>
<dbReference type="GO" id="GO:0005739">
    <property type="term" value="C:mitochondrion"/>
    <property type="evidence" value="ECO:0007669"/>
    <property type="project" value="TreeGrafter"/>
</dbReference>
<dbReference type="InterPro" id="IPR001753">
    <property type="entry name" value="Enoyl-CoA_hydra/iso"/>
</dbReference>
<dbReference type="GO" id="GO:0004300">
    <property type="term" value="F:enoyl-CoA hydratase activity"/>
    <property type="evidence" value="ECO:0007669"/>
    <property type="project" value="UniProtKB-EC"/>
</dbReference>
<gene>
    <name evidence="12" type="primary">LOC107225458</name>
</gene>
<keyword evidence="5" id="KW-0862">Zinc</keyword>
<dbReference type="Pfam" id="PF02892">
    <property type="entry name" value="zf-BED"/>
    <property type="match status" value="1"/>
</dbReference>
<dbReference type="SUPFAM" id="SSF52096">
    <property type="entry name" value="ClpP/crotonase"/>
    <property type="match status" value="1"/>
</dbReference>
<evidence type="ECO:0000256" key="5">
    <source>
        <dbReference type="ARBA" id="ARBA00022833"/>
    </source>
</evidence>
<comment type="similarity">
    <text evidence="1 8">Belongs to the enoyl-CoA hydratase/isomerase family.</text>
</comment>
<dbReference type="PANTHER" id="PTHR11941">
    <property type="entry name" value="ENOYL-COA HYDRATASE-RELATED"/>
    <property type="match status" value="1"/>
</dbReference>
<dbReference type="InterPro" id="IPR003656">
    <property type="entry name" value="Znf_BED"/>
</dbReference>
<dbReference type="GO" id="GO:0008270">
    <property type="term" value="F:zinc ion binding"/>
    <property type="evidence" value="ECO:0007669"/>
    <property type="project" value="UniProtKB-KW"/>
</dbReference>
<feature type="compositionally biased region" description="Polar residues" evidence="9">
    <location>
        <begin position="308"/>
        <end position="319"/>
    </location>
</feature>
<dbReference type="EC" id="4.2.1.17" evidence="2"/>
<feature type="compositionally biased region" description="Basic and acidic residues" evidence="9">
    <location>
        <begin position="321"/>
        <end position="334"/>
    </location>
</feature>
<feature type="compositionally biased region" description="Polar residues" evidence="9">
    <location>
        <begin position="362"/>
        <end position="381"/>
    </location>
</feature>
<feature type="compositionally biased region" description="Basic residues" evidence="9">
    <location>
        <begin position="17"/>
        <end position="26"/>
    </location>
</feature>
<evidence type="ECO:0000313" key="11">
    <source>
        <dbReference type="Proteomes" id="UP000829291"/>
    </source>
</evidence>
<dbReference type="AlphaFoldDB" id="A0A6J0C4F3"/>
<evidence type="ECO:0000259" key="10">
    <source>
        <dbReference type="PROSITE" id="PS50808"/>
    </source>
</evidence>
<dbReference type="PROSITE" id="PS00166">
    <property type="entry name" value="ENOYL_COA_HYDRATASE"/>
    <property type="match status" value="1"/>
</dbReference>
<keyword evidence="4 7" id="KW-0863">Zinc-finger</keyword>
<accession>A0A6J0C4F3</accession>
<evidence type="ECO:0000256" key="4">
    <source>
        <dbReference type="ARBA" id="ARBA00022771"/>
    </source>
</evidence>
<dbReference type="SMART" id="SM00614">
    <property type="entry name" value="ZnF_BED"/>
    <property type="match status" value="1"/>
</dbReference>
<dbReference type="PROSITE" id="PS50808">
    <property type="entry name" value="ZF_BED"/>
    <property type="match status" value="1"/>
</dbReference>
<dbReference type="CDD" id="cd06558">
    <property type="entry name" value="crotonase-like"/>
    <property type="match status" value="1"/>
</dbReference>
<keyword evidence="6" id="KW-0456">Lyase</keyword>
<dbReference type="PANTHER" id="PTHR11941:SF54">
    <property type="entry name" value="ENOYL-COA HYDRATASE, MITOCHONDRIAL"/>
    <property type="match status" value="1"/>
</dbReference>
<dbReference type="Gene3D" id="3.90.226.10">
    <property type="entry name" value="2-enoyl-CoA Hydratase, Chain A, domain 1"/>
    <property type="match status" value="1"/>
</dbReference>
<evidence type="ECO:0000256" key="8">
    <source>
        <dbReference type="RuleBase" id="RU003707"/>
    </source>
</evidence>
<keyword evidence="3" id="KW-0479">Metal-binding</keyword>